<gene>
    <name evidence="1" type="primary">MRPL6</name>
    <name evidence="1" type="ORF">IWW38_002890</name>
</gene>
<keyword evidence="1" id="KW-0687">Ribonucleoprotein</keyword>
<dbReference type="EMBL" id="JANBVB010000558">
    <property type="protein sequence ID" value="KAJ2893337.1"/>
    <property type="molecule type" value="Genomic_DNA"/>
</dbReference>
<reference evidence="1" key="1">
    <citation type="submission" date="2022-07" db="EMBL/GenBank/DDBJ databases">
        <title>Phylogenomic reconstructions and comparative analyses of Kickxellomycotina fungi.</title>
        <authorList>
            <person name="Reynolds N.K."/>
            <person name="Stajich J.E."/>
            <person name="Barry K."/>
            <person name="Grigoriev I.V."/>
            <person name="Crous P."/>
            <person name="Smith M.E."/>
        </authorList>
    </citation>
    <scope>NUCLEOTIDE SEQUENCE</scope>
    <source>
        <strain evidence="1">CBS 190363</strain>
    </source>
</reference>
<comment type="caution">
    <text evidence="1">The sequence shown here is derived from an EMBL/GenBank/DDBJ whole genome shotgun (WGS) entry which is preliminary data.</text>
</comment>
<evidence type="ECO:0000313" key="2">
    <source>
        <dbReference type="Proteomes" id="UP001139981"/>
    </source>
</evidence>
<keyword evidence="1" id="KW-0689">Ribosomal protein</keyword>
<dbReference type="Proteomes" id="UP001139981">
    <property type="component" value="Unassembled WGS sequence"/>
</dbReference>
<keyword evidence="2" id="KW-1185">Reference proteome</keyword>
<protein>
    <submittedName>
        <fullName evidence="1">54S ribosomal protein L6 mitochondrial</fullName>
    </submittedName>
</protein>
<evidence type="ECO:0000313" key="1">
    <source>
        <dbReference type="EMBL" id="KAJ2893337.1"/>
    </source>
</evidence>
<sequence length="234" mass="25967">MQRCTSRIIGQATCQQQLRCRSLSTTRAVAMSHIGGLPIKYSSEVKIEHLPTAFSASDSRFFDKTTLKVTGPLGERTMPIEPFVKLEFIQPNTSQQTGSSTAETQLLVSVGNRSERKQRQMWGTTRALINNCVVGVTEGFSATLRFVGVGYRAAIENEQLALRLGYSHPINLEIPKGLKVSVPTPTRVLISGSDLQQVKLFAAKVRKWKKPEPYNQKGIFVDDETIAKKDGKKK</sequence>
<accession>A0ACC1M204</accession>
<organism evidence="1 2">
    <name type="scientific">Coemansia aciculifera</name>
    <dbReference type="NCBI Taxonomy" id="417176"/>
    <lineage>
        <taxon>Eukaryota</taxon>
        <taxon>Fungi</taxon>
        <taxon>Fungi incertae sedis</taxon>
        <taxon>Zoopagomycota</taxon>
        <taxon>Kickxellomycotina</taxon>
        <taxon>Kickxellomycetes</taxon>
        <taxon>Kickxellales</taxon>
        <taxon>Kickxellaceae</taxon>
        <taxon>Coemansia</taxon>
    </lineage>
</organism>
<proteinExistence type="predicted"/>
<name>A0ACC1M204_9FUNG</name>